<dbReference type="Pfam" id="PF13487">
    <property type="entry name" value="HD_5"/>
    <property type="match status" value="1"/>
</dbReference>
<dbReference type="SUPFAM" id="SSF109604">
    <property type="entry name" value="HD-domain/PDEase-like"/>
    <property type="match status" value="1"/>
</dbReference>
<dbReference type="STRING" id="631362.Thi970DRAFT_01697"/>
<name>H8Z1P1_9GAMM</name>
<gene>
    <name evidence="3" type="ORF">Thi970DRAFT_01697</name>
</gene>
<dbReference type="RefSeq" id="WP_009148071.1">
    <property type="nucleotide sequence ID" value="NZ_CP121471.1"/>
</dbReference>
<dbReference type="SMART" id="SM00471">
    <property type="entry name" value="HDc"/>
    <property type="match status" value="1"/>
</dbReference>
<reference evidence="4" key="1">
    <citation type="submission" date="2011-06" db="EMBL/GenBank/DDBJ databases">
        <authorList>
            <consortium name="US DOE Joint Genome Institute (JGI-PGF)"/>
            <person name="Lucas S."/>
            <person name="Han J."/>
            <person name="Lapidus A."/>
            <person name="Cheng J.-F."/>
            <person name="Goodwin L."/>
            <person name="Pitluck S."/>
            <person name="Peters L."/>
            <person name="Land M.L."/>
            <person name="Hauser L."/>
            <person name="Vogl K."/>
            <person name="Liu Z."/>
            <person name="Overmann J."/>
            <person name="Frigaard N.-U."/>
            <person name="Bryant D.A."/>
            <person name="Woyke T.J."/>
        </authorList>
    </citation>
    <scope>NUCLEOTIDE SEQUENCE [LARGE SCALE GENOMIC DNA]</scope>
    <source>
        <strain evidence="4">970</strain>
    </source>
</reference>
<evidence type="ECO:0000256" key="1">
    <source>
        <dbReference type="SAM" id="MobiDB-lite"/>
    </source>
</evidence>
<dbReference type="InterPro" id="IPR037522">
    <property type="entry name" value="HD_GYP_dom"/>
</dbReference>
<evidence type="ECO:0000313" key="3">
    <source>
        <dbReference type="EMBL" id="EIC21486.1"/>
    </source>
</evidence>
<feature type="region of interest" description="Disordered" evidence="1">
    <location>
        <begin position="1"/>
        <end position="25"/>
    </location>
</feature>
<protein>
    <submittedName>
        <fullName evidence="3">Putative domain HDIG-containing protein</fullName>
    </submittedName>
</protein>
<dbReference type="Proteomes" id="UP000002964">
    <property type="component" value="Unassembled WGS sequence"/>
</dbReference>
<dbReference type="EMBL" id="JH603169">
    <property type="protein sequence ID" value="EIC21486.1"/>
    <property type="molecule type" value="Genomic_DNA"/>
</dbReference>
<evidence type="ECO:0000313" key="4">
    <source>
        <dbReference type="Proteomes" id="UP000002964"/>
    </source>
</evidence>
<dbReference type="InterPro" id="IPR006675">
    <property type="entry name" value="HDIG_dom"/>
</dbReference>
<dbReference type="HOGENOM" id="CLU_000445_92_3_6"/>
<keyword evidence="4" id="KW-1185">Reference proteome</keyword>
<accession>H8Z1P1</accession>
<dbReference type="PANTHER" id="PTHR45228">
    <property type="entry name" value="CYCLIC DI-GMP PHOSPHODIESTERASE TM_0186-RELATED"/>
    <property type="match status" value="1"/>
</dbReference>
<evidence type="ECO:0000259" key="2">
    <source>
        <dbReference type="PROSITE" id="PS51832"/>
    </source>
</evidence>
<sequence>MSLQKNTTVPANSPGSTRGLTAEERSSLERLRKVAELIAAGDYREVDNLMAMTAGQDLPRSITALAEAFGMMVVKVESREWHLELLVKQLLNANLEMLEMLGAMIAKRDSDTSAHNYRVTLYAVRLAERLGLGLPDIRALVKGAFLHDIGKIAIPDNILLKPGRLDEQEFGVMRTHVDHGVEIIRGSSWLKDAEAVVRCHHEKYNGEGYPNGLSGEAIPLVARIFAIVDVFDALTSRRPYKEAMTVEQALAIITESAGSHFDPRLVDIFLPLAATWHEELSQLDEKAVAERMRQLVALYFDDFKSLSDHRV</sequence>
<organism evidence="3 4">
    <name type="scientific">Thiorhodovibrio frisius</name>
    <dbReference type="NCBI Taxonomy" id="631362"/>
    <lineage>
        <taxon>Bacteria</taxon>
        <taxon>Pseudomonadati</taxon>
        <taxon>Pseudomonadota</taxon>
        <taxon>Gammaproteobacteria</taxon>
        <taxon>Chromatiales</taxon>
        <taxon>Chromatiaceae</taxon>
        <taxon>Thiorhodovibrio</taxon>
    </lineage>
</organism>
<dbReference type="InterPro" id="IPR052020">
    <property type="entry name" value="Cyclic_di-GMP/3'3'-cGAMP_PDE"/>
</dbReference>
<dbReference type="AlphaFoldDB" id="H8Z1P1"/>
<reference evidence="3 4" key="2">
    <citation type="submission" date="2011-11" db="EMBL/GenBank/DDBJ databases">
        <authorList>
            <consortium name="US DOE Joint Genome Institute"/>
            <person name="Lucas S."/>
            <person name="Han J."/>
            <person name="Lapidus A."/>
            <person name="Cheng J.-F."/>
            <person name="Goodwin L."/>
            <person name="Pitluck S."/>
            <person name="Peters L."/>
            <person name="Ovchinnikova G."/>
            <person name="Zhang X."/>
            <person name="Detter J.C."/>
            <person name="Han C."/>
            <person name="Tapia R."/>
            <person name="Land M."/>
            <person name="Hauser L."/>
            <person name="Kyrpides N."/>
            <person name="Ivanova N."/>
            <person name="Pagani I."/>
            <person name="Vogl K."/>
            <person name="Liu Z."/>
            <person name="Overmann J."/>
            <person name="Frigaard N.-U."/>
            <person name="Bryant D."/>
            <person name="Woyke T."/>
        </authorList>
    </citation>
    <scope>NUCLEOTIDE SEQUENCE [LARGE SCALE GENOMIC DNA]</scope>
    <source>
        <strain evidence="3 4">970</strain>
    </source>
</reference>
<feature type="domain" description="HD-GYP" evidence="2">
    <location>
        <begin position="90"/>
        <end position="285"/>
    </location>
</feature>
<proteinExistence type="predicted"/>
<dbReference type="InterPro" id="IPR003607">
    <property type="entry name" value="HD/PDEase_dom"/>
</dbReference>
<dbReference type="GO" id="GO:0008081">
    <property type="term" value="F:phosphoric diester hydrolase activity"/>
    <property type="evidence" value="ECO:0007669"/>
    <property type="project" value="UniProtKB-ARBA"/>
</dbReference>
<dbReference type="eggNOG" id="COG3437">
    <property type="taxonomic scope" value="Bacteria"/>
</dbReference>
<dbReference type="PANTHER" id="PTHR45228:SF1">
    <property type="entry name" value="CYCLIC DI-GMP PHOSPHODIESTERASE TM_0186"/>
    <property type="match status" value="1"/>
</dbReference>
<dbReference type="CDD" id="cd00077">
    <property type="entry name" value="HDc"/>
    <property type="match status" value="1"/>
</dbReference>
<dbReference type="PROSITE" id="PS51832">
    <property type="entry name" value="HD_GYP"/>
    <property type="match status" value="1"/>
</dbReference>
<dbReference type="Gene3D" id="1.10.3210.10">
    <property type="entry name" value="Hypothetical protein af1432"/>
    <property type="match status" value="1"/>
</dbReference>
<feature type="compositionally biased region" description="Polar residues" evidence="1">
    <location>
        <begin position="1"/>
        <end position="19"/>
    </location>
</feature>
<dbReference type="NCBIfam" id="TIGR00277">
    <property type="entry name" value="HDIG"/>
    <property type="match status" value="1"/>
</dbReference>